<keyword evidence="2" id="KW-0812">Transmembrane</keyword>
<dbReference type="AlphaFoldDB" id="A0AAW1IMA9"/>
<keyword evidence="1" id="KW-0436">Ligase</keyword>
<evidence type="ECO:0000256" key="1">
    <source>
        <dbReference type="ARBA" id="ARBA00022598"/>
    </source>
</evidence>
<gene>
    <name evidence="4" type="ORF">RND81_09G181200</name>
</gene>
<dbReference type="InterPro" id="IPR020845">
    <property type="entry name" value="AMP-binding_CS"/>
</dbReference>
<evidence type="ECO:0000313" key="4">
    <source>
        <dbReference type="EMBL" id="KAK9691174.1"/>
    </source>
</evidence>
<dbReference type="PANTHER" id="PTHR24096">
    <property type="entry name" value="LONG-CHAIN-FATTY-ACID--COA LIGASE"/>
    <property type="match status" value="1"/>
</dbReference>
<dbReference type="InterPro" id="IPR042099">
    <property type="entry name" value="ANL_N_sf"/>
</dbReference>
<dbReference type="Pfam" id="PF00501">
    <property type="entry name" value="AMP-binding"/>
    <property type="match status" value="1"/>
</dbReference>
<feature type="domain" description="AMP-dependent synthetase/ligase" evidence="3">
    <location>
        <begin position="35"/>
        <end position="335"/>
    </location>
</feature>
<keyword evidence="2" id="KW-1133">Transmembrane helix</keyword>
<dbReference type="Gene3D" id="3.40.50.12780">
    <property type="entry name" value="N-terminal domain of ligase-like"/>
    <property type="match status" value="1"/>
</dbReference>
<comment type="caution">
    <text evidence="4">The sequence shown here is derived from an EMBL/GenBank/DDBJ whole genome shotgun (WGS) entry which is preliminary data.</text>
</comment>
<dbReference type="PANTHER" id="PTHR24096:SF425">
    <property type="entry name" value="4-COUMARATE--COA LIGASE-LIKE 7"/>
    <property type="match status" value="1"/>
</dbReference>
<dbReference type="InterPro" id="IPR000873">
    <property type="entry name" value="AMP-dep_synth/lig_dom"/>
</dbReference>
<proteinExistence type="predicted"/>
<organism evidence="4 5">
    <name type="scientific">Saponaria officinalis</name>
    <name type="common">Common soapwort</name>
    <name type="synonym">Lychnis saponaria</name>
    <dbReference type="NCBI Taxonomy" id="3572"/>
    <lineage>
        <taxon>Eukaryota</taxon>
        <taxon>Viridiplantae</taxon>
        <taxon>Streptophyta</taxon>
        <taxon>Embryophyta</taxon>
        <taxon>Tracheophyta</taxon>
        <taxon>Spermatophyta</taxon>
        <taxon>Magnoliopsida</taxon>
        <taxon>eudicotyledons</taxon>
        <taxon>Gunneridae</taxon>
        <taxon>Pentapetalae</taxon>
        <taxon>Caryophyllales</taxon>
        <taxon>Caryophyllaceae</taxon>
        <taxon>Caryophylleae</taxon>
        <taxon>Saponaria</taxon>
    </lineage>
</organism>
<dbReference type="Proteomes" id="UP001443914">
    <property type="component" value="Unassembled WGS sequence"/>
</dbReference>
<sequence>MKSSGYGKDGIYRSHRPPLILPTNPNLNMVSLLFENISLYPDKPALIDSNSGQILNFSDLKSMVTNFSHGIINLGIEKGDVVMIFTPNSIQYPIIFLGIIAACAIATTINPVYTISEIKKQVNDCKPKLIVTIPELWDKVKDLNLDVIMLGCKGDQKLVSKSKLVYFDYLLNGCHEELPKVLTKQSDTAALLYSSGTTGVSKGVVLSHMNFIATSFMATNDQEYEGERHNVFLCVVPMFHVSGLSAILYSQLKMGNAVVSMSKFNFEVMLKAVQKYRVTHLWIVPPIILELANKHSFVKKYDLTSLKQICSGAAPLGKELMIKCSKNVPNARIMQVTKLAF</sequence>
<name>A0AAW1IMA9_SAPOF</name>
<keyword evidence="5" id="KW-1185">Reference proteome</keyword>
<dbReference type="EMBL" id="JBDFQZ010000009">
    <property type="protein sequence ID" value="KAK9691174.1"/>
    <property type="molecule type" value="Genomic_DNA"/>
</dbReference>
<dbReference type="GO" id="GO:0016405">
    <property type="term" value="F:CoA-ligase activity"/>
    <property type="evidence" value="ECO:0007669"/>
    <property type="project" value="TreeGrafter"/>
</dbReference>
<evidence type="ECO:0000313" key="5">
    <source>
        <dbReference type="Proteomes" id="UP001443914"/>
    </source>
</evidence>
<keyword evidence="2" id="KW-0472">Membrane</keyword>
<protein>
    <recommendedName>
        <fullName evidence="3">AMP-dependent synthetase/ligase domain-containing protein</fullName>
    </recommendedName>
</protein>
<evidence type="ECO:0000259" key="3">
    <source>
        <dbReference type="Pfam" id="PF00501"/>
    </source>
</evidence>
<evidence type="ECO:0000256" key="2">
    <source>
        <dbReference type="SAM" id="Phobius"/>
    </source>
</evidence>
<dbReference type="SUPFAM" id="SSF56801">
    <property type="entry name" value="Acetyl-CoA synthetase-like"/>
    <property type="match status" value="1"/>
</dbReference>
<reference evidence="4" key="1">
    <citation type="submission" date="2024-03" db="EMBL/GenBank/DDBJ databases">
        <title>WGS assembly of Saponaria officinalis var. Norfolk2.</title>
        <authorList>
            <person name="Jenkins J."/>
            <person name="Shu S."/>
            <person name="Grimwood J."/>
            <person name="Barry K."/>
            <person name="Goodstein D."/>
            <person name="Schmutz J."/>
            <person name="Leebens-Mack J."/>
            <person name="Osbourn A."/>
        </authorList>
    </citation>
    <scope>NUCLEOTIDE SEQUENCE [LARGE SCALE GENOMIC DNA]</scope>
    <source>
        <strain evidence="4">JIC</strain>
    </source>
</reference>
<accession>A0AAW1IMA9</accession>
<dbReference type="PROSITE" id="PS00455">
    <property type="entry name" value="AMP_BINDING"/>
    <property type="match status" value="1"/>
</dbReference>
<feature type="transmembrane region" description="Helical" evidence="2">
    <location>
        <begin position="90"/>
        <end position="113"/>
    </location>
</feature>